<evidence type="ECO:0000256" key="1">
    <source>
        <dbReference type="ARBA" id="ARBA00011025"/>
    </source>
</evidence>
<evidence type="ECO:0000256" key="6">
    <source>
        <dbReference type="ARBA" id="ARBA00074519"/>
    </source>
</evidence>
<dbReference type="GO" id="GO:0043130">
    <property type="term" value="F:ubiquitin binding"/>
    <property type="evidence" value="ECO:0007669"/>
    <property type="project" value="TreeGrafter"/>
</dbReference>
<dbReference type="Pfam" id="PF05020">
    <property type="entry name" value="zf-NPL4"/>
    <property type="match status" value="1"/>
</dbReference>
<dbReference type="FunFam" id="3.40.140.10:FF:000012">
    <property type="entry name" value="nuclear protein localization protein 4 homolog"/>
    <property type="match status" value="1"/>
</dbReference>
<name>A0A336M6R4_CULSO</name>
<evidence type="ECO:0000256" key="5">
    <source>
        <dbReference type="ARBA" id="ARBA00060618"/>
    </source>
</evidence>
<dbReference type="PANTHER" id="PTHR12710">
    <property type="entry name" value="NUCLEAR PROTEIN LOCALIZATION 4"/>
    <property type="match status" value="1"/>
</dbReference>
<dbReference type="InterPro" id="IPR016563">
    <property type="entry name" value="Npl4"/>
</dbReference>
<dbReference type="InterPro" id="IPR010530">
    <property type="entry name" value="B12D"/>
</dbReference>
<dbReference type="InterPro" id="IPR036443">
    <property type="entry name" value="Znf_RanBP2_sf"/>
</dbReference>
<accession>A0A336M6R4</accession>
<dbReference type="InterPro" id="IPR024682">
    <property type="entry name" value="Npl4_Ub-like_dom"/>
</dbReference>
<evidence type="ECO:0000256" key="8">
    <source>
        <dbReference type="SAM" id="Phobius"/>
    </source>
</evidence>
<keyword evidence="4" id="KW-0862">Zinc</keyword>
<dbReference type="AlphaFoldDB" id="A0A336M6R4"/>
<dbReference type="CDD" id="cd08061">
    <property type="entry name" value="MPN_NPL4"/>
    <property type="match status" value="1"/>
</dbReference>
<dbReference type="GO" id="GO:0006511">
    <property type="term" value="P:ubiquitin-dependent protein catabolic process"/>
    <property type="evidence" value="ECO:0007669"/>
    <property type="project" value="InterPro"/>
</dbReference>
<sequence length="719" mass="81705">MADKITLRIQSPNHGTKRLEVQLHSSLRRLFEDVHQLFKDRTKKDELISTSKSIQSAGLKHGDMIFLLEEAGPVAGTSSGSSDSLRGSKESTQAPRAKPKEDDVDLQLYKIDGKIQRKRDEKMCRHTAKGCCVHCSALEPWDENYLKEQKIKHLSFHSYIRKLTSGVDRGKFVALEDLNCKIKPGCRDHLPWPKGICSKCQPSAITLNRQIYRHVDNIMFENTYIVEKFLNYWRSSGHQRMGFLYGTYEVHPEVPLGIRARVMAIYEPSQESSRDSIKLLDDPRQNDVDEVASALGMRCVGWIFTDLLTDNAAAGTVKQTRGIETHFLSAQECILAGHLQNKHQNASKYASSGYFGSKFVTVCVTGDSKKQVHMEGYAVSAQCMALVRDNCLLPTKDAPELGYIRESSDKQYVPDVYYKEKDAYGNEVQRLGRPLPVEYLLVDIPASTPVQQLYTFTAREDKGHFPIENRLLDGHLQDFNALSTYLSKWGVDEFLEAVSDLHLLIYLYTMDMLPLKAEMGPLFEAIKKKDTSLALSFKNQEVWRTLEQLISASSHHEPSMPLIDDDPMNVDDGPGWVCDHCTFLNTRSGSQTCEICNLPRFIHETHIRVTYILVCVCYCTRSYSMKPYNTSGDLKGFTWQGMKKHYAVLPLVGIIGCAVVGMCSFIGYSAFTRPDVNIRRKEKWIEADEQVDINNPKPKKTCLFSQKNKQKNIKKQTKY</sequence>
<feature type="region of interest" description="Disordered" evidence="7">
    <location>
        <begin position="75"/>
        <end position="102"/>
    </location>
</feature>
<comment type="pathway">
    <text evidence="5">Protein degradation; proteasomal ubiquitin-dependent pathway.</text>
</comment>
<protein>
    <recommendedName>
        <fullName evidence="6">Nuclear protein localization protein 4 homolog</fullName>
    </recommendedName>
</protein>
<dbReference type="PROSITE" id="PS50249">
    <property type="entry name" value="MPN"/>
    <property type="match status" value="1"/>
</dbReference>
<evidence type="ECO:0000313" key="10">
    <source>
        <dbReference type="EMBL" id="SSX21718.1"/>
    </source>
</evidence>
<evidence type="ECO:0000256" key="3">
    <source>
        <dbReference type="ARBA" id="ARBA00022771"/>
    </source>
</evidence>
<dbReference type="Pfam" id="PF05021">
    <property type="entry name" value="NPL4"/>
    <property type="match status" value="1"/>
</dbReference>
<evidence type="ECO:0000259" key="9">
    <source>
        <dbReference type="PROSITE" id="PS50249"/>
    </source>
</evidence>
<dbReference type="GO" id="GO:0008270">
    <property type="term" value="F:zinc ion binding"/>
    <property type="evidence" value="ECO:0007669"/>
    <property type="project" value="UniProtKB-KW"/>
</dbReference>
<dbReference type="SUPFAM" id="SSF90209">
    <property type="entry name" value="Ran binding protein zinc finger-like"/>
    <property type="match status" value="1"/>
</dbReference>
<keyword evidence="8" id="KW-0812">Transmembrane</keyword>
<dbReference type="Pfam" id="PF11543">
    <property type="entry name" value="UN_NPL4"/>
    <property type="match status" value="1"/>
</dbReference>
<proteinExistence type="inferred from homology"/>
<reference evidence="10" key="1">
    <citation type="submission" date="2018-07" db="EMBL/GenBank/DDBJ databases">
        <authorList>
            <person name="Quirk P.G."/>
            <person name="Krulwich T.A."/>
        </authorList>
    </citation>
    <scope>NUCLEOTIDE SEQUENCE</scope>
</reference>
<dbReference type="InterPro" id="IPR007716">
    <property type="entry name" value="NPL4_Zn-bd_put"/>
</dbReference>
<dbReference type="PANTHER" id="PTHR12710:SF0">
    <property type="entry name" value="NUCLEAR PROTEIN LOCALIZATION PROTEIN 4 HOMOLOG"/>
    <property type="match status" value="1"/>
</dbReference>
<evidence type="ECO:0000256" key="7">
    <source>
        <dbReference type="SAM" id="MobiDB-lite"/>
    </source>
</evidence>
<evidence type="ECO:0000256" key="4">
    <source>
        <dbReference type="ARBA" id="ARBA00022833"/>
    </source>
</evidence>
<dbReference type="EMBL" id="UFQT01000207">
    <property type="protein sequence ID" value="SSX21718.1"/>
    <property type="molecule type" value="Genomic_DNA"/>
</dbReference>
<keyword evidence="8" id="KW-1133">Transmembrane helix</keyword>
<feature type="transmembrane region" description="Helical" evidence="8">
    <location>
        <begin position="647"/>
        <end position="671"/>
    </location>
</feature>
<comment type="similarity">
    <text evidence="1">Belongs to the NPL4 family.</text>
</comment>
<keyword evidence="2" id="KW-0479">Metal-binding</keyword>
<keyword evidence="8" id="KW-0472">Membrane</keyword>
<dbReference type="OMA" id="MCANCAP"/>
<dbReference type="InterPro" id="IPR007717">
    <property type="entry name" value="NPL4_C"/>
</dbReference>
<evidence type="ECO:0000256" key="2">
    <source>
        <dbReference type="ARBA" id="ARBA00022723"/>
    </source>
</evidence>
<dbReference type="Pfam" id="PF06522">
    <property type="entry name" value="B12D"/>
    <property type="match status" value="1"/>
</dbReference>
<dbReference type="InterPro" id="IPR037518">
    <property type="entry name" value="MPN"/>
</dbReference>
<dbReference type="VEuPathDB" id="VectorBase:CSON005178"/>
<dbReference type="GO" id="GO:0031625">
    <property type="term" value="F:ubiquitin protein ligase binding"/>
    <property type="evidence" value="ECO:0007669"/>
    <property type="project" value="TreeGrafter"/>
</dbReference>
<feature type="domain" description="MPN" evidence="9">
    <location>
        <begin position="218"/>
        <end position="355"/>
    </location>
</feature>
<feature type="compositionally biased region" description="Low complexity" evidence="7">
    <location>
        <begin position="76"/>
        <end position="85"/>
    </location>
</feature>
<dbReference type="Gene3D" id="3.10.20.90">
    <property type="entry name" value="Phosphatidylinositol 3-kinase Catalytic Subunit, Chain A, domain 1"/>
    <property type="match status" value="1"/>
</dbReference>
<gene>
    <name evidence="10" type="primary">CSON005178</name>
</gene>
<organism evidence="10">
    <name type="scientific">Culicoides sonorensis</name>
    <name type="common">Biting midge</name>
    <dbReference type="NCBI Taxonomy" id="179676"/>
    <lineage>
        <taxon>Eukaryota</taxon>
        <taxon>Metazoa</taxon>
        <taxon>Ecdysozoa</taxon>
        <taxon>Arthropoda</taxon>
        <taxon>Hexapoda</taxon>
        <taxon>Insecta</taxon>
        <taxon>Pterygota</taxon>
        <taxon>Neoptera</taxon>
        <taxon>Endopterygota</taxon>
        <taxon>Diptera</taxon>
        <taxon>Nematocera</taxon>
        <taxon>Chironomoidea</taxon>
        <taxon>Ceratopogonidae</taxon>
        <taxon>Ceratopogoninae</taxon>
        <taxon>Culicoides</taxon>
        <taxon>Monoculicoides</taxon>
    </lineage>
</organism>
<dbReference type="GO" id="GO:0005634">
    <property type="term" value="C:nucleus"/>
    <property type="evidence" value="ECO:0007669"/>
    <property type="project" value="TreeGrafter"/>
</dbReference>
<keyword evidence="3" id="KW-0863">Zinc-finger</keyword>